<evidence type="ECO:0000256" key="7">
    <source>
        <dbReference type="SAM" id="Phobius"/>
    </source>
</evidence>
<dbReference type="PANTHER" id="PTHR23517:SF2">
    <property type="entry name" value="MULTIDRUG RESISTANCE PROTEIN MDTH"/>
    <property type="match status" value="1"/>
</dbReference>
<dbReference type="Proteomes" id="UP000034786">
    <property type="component" value="Unassembled WGS sequence"/>
</dbReference>
<sequence>MPSDFVGRRALADRATRRFALVTLVDSIGSGMFLTASVLFLTQWAGLTPSQIGTGLAVSAGVALLLSVPVTVAAERLGVVRALVLLQIWRGGWFLAYLTVETFPAYLVVCCMLGLALRVIGPLTQSVVAAATSKEDRVTTMAMMRSVQNAGFGVGAFAGTLVIGAGSRAALAGPIVFTAVSLFAAAALLRGLPVPVVPAASIRRSSAWRQLRSLRDRRYLLLTALSGVLVLHMTLLTVGLPLWIVEHTDAPPAVVGVSLLANTVLVVLLQVRASRGCDDVRVAGRRMVLSGIALAVFCALLAASGEMSAVPATAAILLAAITLTMGELWHSAGAWGISFELAPVDRRTEYLAVFNLGTIVQGIVGPPLVTALVLPLGTPGWLMIGVVLMVAAAAVPAVTRLSSPHDAELAVE</sequence>
<dbReference type="InterPro" id="IPR036259">
    <property type="entry name" value="MFS_trans_sf"/>
</dbReference>
<evidence type="ECO:0000256" key="1">
    <source>
        <dbReference type="ARBA" id="ARBA00004651"/>
    </source>
</evidence>
<reference evidence="9" key="1">
    <citation type="submission" date="2015-02" db="EMBL/GenBank/DDBJ databases">
        <authorList>
            <person name="Ju K.-S."/>
            <person name="Doroghazi J.R."/>
            <person name="Metcalf W."/>
        </authorList>
    </citation>
    <scope>NUCLEOTIDE SEQUENCE [LARGE SCALE GENOMIC DNA]</scope>
    <source>
        <strain evidence="9">NRRL B-16380</strain>
    </source>
</reference>
<keyword evidence="3" id="KW-1003">Cell membrane</keyword>
<accession>A0A0M2GTB6</accession>
<evidence type="ECO:0000313" key="9">
    <source>
        <dbReference type="Proteomes" id="UP000034786"/>
    </source>
</evidence>
<name>A0A0M2GTB6_9ACTN</name>
<comment type="subcellular location">
    <subcellularLocation>
        <location evidence="1">Cell membrane</location>
        <topology evidence="1">Multi-pass membrane protein</topology>
    </subcellularLocation>
</comment>
<evidence type="ECO:0008006" key="10">
    <source>
        <dbReference type="Google" id="ProtNLM"/>
    </source>
</evidence>
<dbReference type="SUPFAM" id="SSF103473">
    <property type="entry name" value="MFS general substrate transporter"/>
    <property type="match status" value="1"/>
</dbReference>
<dbReference type="InterPro" id="IPR011701">
    <property type="entry name" value="MFS"/>
</dbReference>
<feature type="transmembrane region" description="Helical" evidence="7">
    <location>
        <begin position="219"/>
        <end position="244"/>
    </location>
</feature>
<feature type="transmembrane region" description="Helical" evidence="7">
    <location>
        <begin position="175"/>
        <end position="198"/>
    </location>
</feature>
<feature type="transmembrane region" description="Helical" evidence="7">
    <location>
        <begin position="150"/>
        <end position="169"/>
    </location>
</feature>
<feature type="transmembrane region" description="Helical" evidence="7">
    <location>
        <begin position="21"/>
        <end position="46"/>
    </location>
</feature>
<dbReference type="Pfam" id="PF07690">
    <property type="entry name" value="MFS_1"/>
    <property type="match status" value="1"/>
</dbReference>
<dbReference type="Gene3D" id="1.20.1250.20">
    <property type="entry name" value="MFS general substrate transporter like domains"/>
    <property type="match status" value="1"/>
</dbReference>
<dbReference type="InterPro" id="IPR050171">
    <property type="entry name" value="MFS_Transporters"/>
</dbReference>
<dbReference type="EMBL" id="JYJH01000010">
    <property type="protein sequence ID" value="KJK38694.1"/>
    <property type="molecule type" value="Genomic_DNA"/>
</dbReference>
<feature type="transmembrane region" description="Helical" evidence="7">
    <location>
        <begin position="309"/>
        <end position="329"/>
    </location>
</feature>
<proteinExistence type="predicted"/>
<keyword evidence="4 7" id="KW-0812">Transmembrane</keyword>
<keyword evidence="2" id="KW-0813">Transport</keyword>
<evidence type="ECO:0000256" key="5">
    <source>
        <dbReference type="ARBA" id="ARBA00022989"/>
    </source>
</evidence>
<evidence type="ECO:0000256" key="6">
    <source>
        <dbReference type="ARBA" id="ARBA00023136"/>
    </source>
</evidence>
<evidence type="ECO:0000256" key="3">
    <source>
        <dbReference type="ARBA" id="ARBA00022475"/>
    </source>
</evidence>
<dbReference type="GO" id="GO:0005886">
    <property type="term" value="C:plasma membrane"/>
    <property type="evidence" value="ECO:0007669"/>
    <property type="project" value="UniProtKB-SubCell"/>
</dbReference>
<gene>
    <name evidence="8" type="ORF">UK15_16355</name>
</gene>
<evidence type="ECO:0000256" key="4">
    <source>
        <dbReference type="ARBA" id="ARBA00022692"/>
    </source>
</evidence>
<dbReference type="PATRIC" id="fig|284040.3.peg.8279"/>
<feature type="transmembrane region" description="Helical" evidence="7">
    <location>
        <begin position="350"/>
        <end position="374"/>
    </location>
</feature>
<feature type="transmembrane region" description="Helical" evidence="7">
    <location>
        <begin position="250"/>
        <end position="271"/>
    </location>
</feature>
<keyword evidence="6 7" id="KW-0472">Membrane</keyword>
<keyword evidence="5 7" id="KW-1133">Transmembrane helix</keyword>
<dbReference type="STRING" id="284040.UK15_16355"/>
<feature type="transmembrane region" description="Helical" evidence="7">
    <location>
        <begin position="283"/>
        <end position="303"/>
    </location>
</feature>
<dbReference type="PANTHER" id="PTHR23517">
    <property type="entry name" value="RESISTANCE PROTEIN MDTM, PUTATIVE-RELATED-RELATED"/>
    <property type="match status" value="1"/>
</dbReference>
<evidence type="ECO:0000313" key="8">
    <source>
        <dbReference type="EMBL" id="KJK38694.1"/>
    </source>
</evidence>
<feature type="transmembrane region" description="Helical" evidence="7">
    <location>
        <begin position="52"/>
        <end position="72"/>
    </location>
</feature>
<organism evidence="8 9">
    <name type="scientific">Streptomyces variegatus</name>
    <dbReference type="NCBI Taxonomy" id="284040"/>
    <lineage>
        <taxon>Bacteria</taxon>
        <taxon>Bacillati</taxon>
        <taxon>Actinomycetota</taxon>
        <taxon>Actinomycetes</taxon>
        <taxon>Kitasatosporales</taxon>
        <taxon>Streptomycetaceae</taxon>
        <taxon>Streptomyces</taxon>
    </lineage>
</organism>
<evidence type="ECO:0000256" key="2">
    <source>
        <dbReference type="ARBA" id="ARBA00022448"/>
    </source>
</evidence>
<dbReference type="AlphaFoldDB" id="A0A0M2GTB6"/>
<feature type="transmembrane region" description="Helical" evidence="7">
    <location>
        <begin position="380"/>
        <end position="399"/>
    </location>
</feature>
<dbReference type="GO" id="GO:0022857">
    <property type="term" value="F:transmembrane transporter activity"/>
    <property type="evidence" value="ECO:0007669"/>
    <property type="project" value="InterPro"/>
</dbReference>
<keyword evidence="9" id="KW-1185">Reference proteome</keyword>
<protein>
    <recommendedName>
        <fullName evidence="10">Major facilitator superfamily (MFS) profile domain-containing protein</fullName>
    </recommendedName>
</protein>
<comment type="caution">
    <text evidence="8">The sequence shown here is derived from an EMBL/GenBank/DDBJ whole genome shotgun (WGS) entry which is preliminary data.</text>
</comment>